<dbReference type="Proteomes" id="UP000515124">
    <property type="component" value="Unplaced"/>
</dbReference>
<keyword evidence="1" id="KW-0406">Ion transport</keyword>
<evidence type="ECO:0000259" key="3">
    <source>
        <dbReference type="PROSITE" id="PS50042"/>
    </source>
</evidence>
<feature type="domain" description="Cyclic nucleotide-binding" evidence="3">
    <location>
        <begin position="1"/>
        <end position="122"/>
    </location>
</feature>
<gene>
    <name evidence="5" type="primary">LOC110745245</name>
</gene>
<evidence type="ECO:0000256" key="1">
    <source>
        <dbReference type="ARBA" id="ARBA00023286"/>
    </source>
</evidence>
<dbReference type="RefSeq" id="XP_021801022.1">
    <property type="nucleotide sequence ID" value="XM_021945330.1"/>
</dbReference>
<evidence type="ECO:0000256" key="2">
    <source>
        <dbReference type="ARBA" id="ARBA00023303"/>
    </source>
</evidence>
<dbReference type="PANTHER" id="PTHR45651:SF68">
    <property type="entry name" value="ION TRANSPORT DOMAIN-CONTAINING PROTEIN"/>
    <property type="match status" value="1"/>
</dbReference>
<reference evidence="5" key="1">
    <citation type="submission" date="2025-08" db="UniProtKB">
        <authorList>
            <consortium name="RefSeq"/>
        </authorList>
    </citation>
    <scope>IDENTIFICATION</scope>
</reference>
<dbReference type="InterPro" id="IPR018490">
    <property type="entry name" value="cNMP-bd_dom_sf"/>
</dbReference>
<keyword evidence="1" id="KW-0813">Transport</keyword>
<dbReference type="Gramene" id="Pav_sc0004762.1_g010.1.br:mrna">
    <property type="protein sequence ID" value="Pav_sc0004762.1_g010.1.br:CDS:1"/>
    <property type="gene ID" value="Pav_sc0004762.1_g010.1.br"/>
</dbReference>
<organism evidence="4 5">
    <name type="scientific">Prunus avium</name>
    <name type="common">Cherry</name>
    <name type="synonym">Cerasus avium</name>
    <dbReference type="NCBI Taxonomy" id="42229"/>
    <lineage>
        <taxon>Eukaryota</taxon>
        <taxon>Viridiplantae</taxon>
        <taxon>Streptophyta</taxon>
        <taxon>Embryophyta</taxon>
        <taxon>Tracheophyta</taxon>
        <taxon>Spermatophyta</taxon>
        <taxon>Magnoliopsida</taxon>
        <taxon>eudicotyledons</taxon>
        <taxon>Gunneridae</taxon>
        <taxon>Pentapetalae</taxon>
        <taxon>rosids</taxon>
        <taxon>fabids</taxon>
        <taxon>Rosales</taxon>
        <taxon>Rosaceae</taxon>
        <taxon>Amygdaloideae</taxon>
        <taxon>Amygdaleae</taxon>
        <taxon>Prunus</taxon>
    </lineage>
</organism>
<name>A0A6P5RDW9_PRUAV</name>
<dbReference type="GO" id="GO:0034220">
    <property type="term" value="P:monoatomic ion transmembrane transport"/>
    <property type="evidence" value="ECO:0007669"/>
    <property type="project" value="UniProtKB-KW"/>
</dbReference>
<dbReference type="Pfam" id="PF00027">
    <property type="entry name" value="cNMP_binding"/>
    <property type="match status" value="1"/>
</dbReference>
<dbReference type="AlphaFoldDB" id="A0A6P5RDW9"/>
<keyword evidence="2" id="KW-0407">Ion channel</keyword>
<accession>A0A6P5RDW9</accession>
<proteinExistence type="predicted"/>
<sequence length="122" mass="13741">MGKEELETISEDLQPKIFQENDTVVEAGQPLHSMLFIISGTMQAYVPIRDAPREAARTKTFEKGMFFGEQLLDWAVKTKTFDDQPPSDKTVRCSTKVEAFALTVDDLKTLVKTGKLKMRGEV</sequence>
<dbReference type="GO" id="GO:0016020">
    <property type="term" value="C:membrane"/>
    <property type="evidence" value="ECO:0007669"/>
    <property type="project" value="UniProtKB-SubCell"/>
</dbReference>
<dbReference type="InterPro" id="IPR014710">
    <property type="entry name" value="RmlC-like_jellyroll"/>
</dbReference>
<dbReference type="SUPFAM" id="SSF51206">
    <property type="entry name" value="cAMP-binding domain-like"/>
    <property type="match status" value="1"/>
</dbReference>
<dbReference type="PANTHER" id="PTHR45651">
    <property type="entry name" value="CYCLIC NUCLEOTIDE-GATED ION CHANNEL 15-RELATED-RELATED"/>
    <property type="match status" value="1"/>
</dbReference>
<protein>
    <submittedName>
        <fullName evidence="5">Cyclic nucleotide-gated ion channel 7</fullName>
    </submittedName>
</protein>
<keyword evidence="4" id="KW-1185">Reference proteome</keyword>
<keyword evidence="1" id="KW-1071">Ligand-gated ion channel</keyword>
<evidence type="ECO:0000313" key="5">
    <source>
        <dbReference type="RefSeq" id="XP_021801022.1"/>
    </source>
</evidence>
<evidence type="ECO:0000313" key="4">
    <source>
        <dbReference type="Proteomes" id="UP000515124"/>
    </source>
</evidence>
<dbReference type="PROSITE" id="PS50042">
    <property type="entry name" value="CNMP_BINDING_3"/>
    <property type="match status" value="1"/>
</dbReference>
<dbReference type="Gene3D" id="2.60.120.10">
    <property type="entry name" value="Jelly Rolls"/>
    <property type="match status" value="1"/>
</dbReference>
<dbReference type="GeneID" id="110745245"/>
<dbReference type="InterPro" id="IPR000595">
    <property type="entry name" value="cNMP-bd_dom"/>
</dbReference>
<dbReference type="CDD" id="cd00038">
    <property type="entry name" value="CAP_ED"/>
    <property type="match status" value="1"/>
</dbReference>
<dbReference type="KEGG" id="pavi:110745245"/>